<feature type="domain" description="Fe2OG dioxygenase" evidence="12">
    <location>
        <begin position="175"/>
        <end position="276"/>
    </location>
</feature>
<evidence type="ECO:0000256" key="7">
    <source>
        <dbReference type="ARBA" id="ARBA00031011"/>
    </source>
</evidence>
<reference evidence="13 14" key="1">
    <citation type="submission" date="2016-08" db="EMBL/GenBank/DDBJ databases">
        <authorList>
            <person name="Seilhamer J.J."/>
        </authorList>
    </citation>
    <scope>NUCLEOTIDE SEQUENCE [LARGE SCALE GENOMIC DNA]</scope>
    <source>
        <strain evidence="13 14">BRTC-1</strain>
    </source>
</reference>
<comment type="catalytic activity">
    <reaction evidence="10">
        <text>L-arginine + 2-oxoglutarate + O2 = guanidine + L-glutamate 5-semialdehyde + succinate + CO2</text>
        <dbReference type="Rhea" id="RHEA:31535"/>
        <dbReference type="ChEBI" id="CHEBI:15379"/>
        <dbReference type="ChEBI" id="CHEBI:16526"/>
        <dbReference type="ChEBI" id="CHEBI:16810"/>
        <dbReference type="ChEBI" id="CHEBI:30031"/>
        <dbReference type="ChEBI" id="CHEBI:30087"/>
        <dbReference type="ChEBI" id="CHEBI:32682"/>
        <dbReference type="ChEBI" id="CHEBI:58066"/>
        <dbReference type="EC" id="1.14.20.7"/>
    </reaction>
</comment>
<organism evidence="13 14">
    <name type="scientific">Acinetobacter larvae</name>
    <dbReference type="NCBI Taxonomy" id="1789224"/>
    <lineage>
        <taxon>Bacteria</taxon>
        <taxon>Pseudomonadati</taxon>
        <taxon>Pseudomonadota</taxon>
        <taxon>Gammaproteobacteria</taxon>
        <taxon>Moraxellales</taxon>
        <taxon>Moraxellaceae</taxon>
        <taxon>Acinetobacter</taxon>
    </lineage>
</organism>
<dbReference type="GO" id="GO:0009693">
    <property type="term" value="P:ethylene biosynthetic process"/>
    <property type="evidence" value="ECO:0007669"/>
    <property type="project" value="UniProtKB-KW"/>
</dbReference>
<evidence type="ECO:0000256" key="11">
    <source>
        <dbReference type="RuleBase" id="RU003682"/>
    </source>
</evidence>
<accession>A0A1B2LYH8</accession>
<name>A0A1B2LYH8_9GAMM</name>
<comment type="catalytic activity">
    <reaction evidence="9">
        <text>2-oxoglutarate + O2 + 2 H(+) = ethene + 3 CO2 + H2O</text>
        <dbReference type="Rhea" id="RHEA:31523"/>
        <dbReference type="ChEBI" id="CHEBI:15377"/>
        <dbReference type="ChEBI" id="CHEBI:15378"/>
        <dbReference type="ChEBI" id="CHEBI:15379"/>
        <dbReference type="ChEBI" id="CHEBI:16526"/>
        <dbReference type="ChEBI" id="CHEBI:16810"/>
        <dbReference type="ChEBI" id="CHEBI:18153"/>
        <dbReference type="EC" id="1.13.12.19"/>
    </reaction>
</comment>
<dbReference type="InterPro" id="IPR044861">
    <property type="entry name" value="IPNS-like_FE2OG_OXY"/>
</dbReference>
<comment type="similarity">
    <text evidence="11">Belongs to the iron/ascorbate-dependent oxidoreductase family.</text>
</comment>
<dbReference type="InterPro" id="IPR050231">
    <property type="entry name" value="Iron_ascorbate_oxido_reductase"/>
</dbReference>
<evidence type="ECO:0000256" key="5">
    <source>
        <dbReference type="ARBA" id="ARBA00019045"/>
    </source>
</evidence>
<evidence type="ECO:0000256" key="4">
    <source>
        <dbReference type="ARBA" id="ARBA00012531"/>
    </source>
</evidence>
<dbReference type="OrthoDB" id="21825at2"/>
<keyword evidence="11" id="KW-0479">Metal-binding</keyword>
<dbReference type="Pfam" id="PF03171">
    <property type="entry name" value="2OG-FeII_Oxy"/>
    <property type="match status" value="1"/>
</dbReference>
<dbReference type="Proteomes" id="UP000093391">
    <property type="component" value="Chromosome"/>
</dbReference>
<proteinExistence type="inferred from homology"/>
<dbReference type="PRINTS" id="PR00682">
    <property type="entry name" value="IPNSYNTHASE"/>
</dbReference>
<dbReference type="Pfam" id="PF14226">
    <property type="entry name" value="DIOX_N"/>
    <property type="match status" value="1"/>
</dbReference>
<dbReference type="InterPro" id="IPR026992">
    <property type="entry name" value="DIOX_N"/>
</dbReference>
<dbReference type="Gene3D" id="2.60.120.330">
    <property type="entry name" value="B-lactam Antibiotic, Isopenicillin N Synthase, Chain"/>
    <property type="match status" value="1"/>
</dbReference>
<dbReference type="GO" id="GO:0046872">
    <property type="term" value="F:metal ion binding"/>
    <property type="evidence" value="ECO:0007669"/>
    <property type="project" value="UniProtKB-KW"/>
</dbReference>
<dbReference type="InterPro" id="IPR005123">
    <property type="entry name" value="Oxoglu/Fe-dep_dioxygenase_dom"/>
</dbReference>
<keyword evidence="14" id="KW-1185">Reference proteome</keyword>
<keyword evidence="11" id="KW-0408">Iron</keyword>
<keyword evidence="6" id="KW-0266">Ethylene biosynthesis</keyword>
<dbReference type="AlphaFoldDB" id="A0A1B2LYH8"/>
<comment type="cofactor">
    <cofactor evidence="1">
        <name>Fe(2+)</name>
        <dbReference type="ChEBI" id="CHEBI:29033"/>
    </cofactor>
</comment>
<dbReference type="RefSeq" id="WP_067553661.1">
    <property type="nucleotide sequence ID" value="NZ_CP016895.1"/>
</dbReference>
<dbReference type="EC" id="1.13.12.19" evidence="4"/>
<dbReference type="SUPFAM" id="SSF51197">
    <property type="entry name" value="Clavaminate synthase-like"/>
    <property type="match status" value="1"/>
</dbReference>
<dbReference type="KEGG" id="ala:BFG52_06230"/>
<evidence type="ECO:0000256" key="6">
    <source>
        <dbReference type="ARBA" id="ARBA00022666"/>
    </source>
</evidence>
<evidence type="ECO:0000313" key="14">
    <source>
        <dbReference type="Proteomes" id="UP000093391"/>
    </source>
</evidence>
<dbReference type="PANTHER" id="PTHR47990">
    <property type="entry name" value="2-OXOGLUTARATE (2OG) AND FE(II)-DEPENDENT OXYGENASE SUPERFAMILY PROTEIN-RELATED"/>
    <property type="match status" value="1"/>
</dbReference>
<dbReference type="EMBL" id="CP016895">
    <property type="protein sequence ID" value="AOA57985.1"/>
    <property type="molecule type" value="Genomic_DNA"/>
</dbReference>
<evidence type="ECO:0000256" key="3">
    <source>
        <dbReference type="ARBA" id="ARBA00012293"/>
    </source>
</evidence>
<evidence type="ECO:0000259" key="12">
    <source>
        <dbReference type="PROSITE" id="PS51471"/>
    </source>
</evidence>
<dbReference type="PROSITE" id="PS51471">
    <property type="entry name" value="FE2OG_OXY"/>
    <property type="match status" value="1"/>
</dbReference>
<evidence type="ECO:0000256" key="1">
    <source>
        <dbReference type="ARBA" id="ARBA00001954"/>
    </source>
</evidence>
<evidence type="ECO:0000256" key="8">
    <source>
        <dbReference type="ARBA" id="ARBA00031282"/>
    </source>
</evidence>
<evidence type="ECO:0000256" key="9">
    <source>
        <dbReference type="ARBA" id="ARBA00047725"/>
    </source>
</evidence>
<sequence>MHTTDYALPVIDLNDLHTSTDHGAFYQGLGRITRDSGFFYLKGHGLDAKIIQDIQQQSLKFFQLPLHEKNKIAMLHSAHFRGYTRVASERTAQRPDYREQIDIGAELPALTVDAQQAAYYRLQGPNQWPDLVGFKEAVEAFQQQAHPLSIALLRHFLIALQQDPHALDTLIDPERPSHLLKLIHYPAAQDASQSQGVGAHKDSGIITLLLQDQVGGLQVKTAQGWKDIPYLEDACIVIIGEALELASNGYLHGNIHRVQAPQNGQDRYSTAFFLTPNIFAGDIPILPLPAELAALAQGPDYDPDNPLYQQIGLNTLKGRLRSHLDVTEKHYPQEYLKLTQQTPRLVAETDS</sequence>
<dbReference type="EC" id="1.14.20.7" evidence="3"/>
<comment type="pathway">
    <text evidence="2">Alkene biosynthesis; ethylene biosynthesis via 2-oxoglutarate.</text>
</comment>
<dbReference type="InterPro" id="IPR027443">
    <property type="entry name" value="IPNS-like_sf"/>
</dbReference>
<evidence type="ECO:0000256" key="10">
    <source>
        <dbReference type="ARBA" id="ARBA00049359"/>
    </source>
</evidence>
<evidence type="ECO:0000256" key="2">
    <source>
        <dbReference type="ARBA" id="ARBA00004767"/>
    </source>
</evidence>
<evidence type="ECO:0000313" key="13">
    <source>
        <dbReference type="EMBL" id="AOA57985.1"/>
    </source>
</evidence>
<gene>
    <name evidence="13" type="ORF">BFG52_06230</name>
</gene>
<dbReference type="STRING" id="1789224.BFG52_06230"/>
<dbReference type="GO" id="GO:0102276">
    <property type="term" value="F:2-oxoglutarate oxygenase/decarboxylase (ethylene-forming) activity"/>
    <property type="evidence" value="ECO:0007669"/>
    <property type="project" value="UniProtKB-EC"/>
</dbReference>
<keyword evidence="11" id="KW-0560">Oxidoreductase</keyword>
<protein>
    <recommendedName>
        <fullName evidence="5">2-oxoglutarate-dependent ethylene/succinate-forming enzyme</fullName>
        <ecNumber evidence="4">1.13.12.19</ecNumber>
        <ecNumber evidence="3">1.14.20.7</ecNumber>
    </recommendedName>
    <alternativeName>
        <fullName evidence="7">2-oxoglutarate dioxygenase (ethylene-forming)</fullName>
    </alternativeName>
    <alternativeName>
        <fullName evidence="8">2-oxoglutarate/L-arginine monooxygenase/decarboxylase (succinate-forming)</fullName>
    </alternativeName>
</protein>